<dbReference type="InterPro" id="IPR006694">
    <property type="entry name" value="Fatty_acid_hydroxylase"/>
</dbReference>
<dbReference type="GO" id="GO:0006633">
    <property type="term" value="P:fatty acid biosynthetic process"/>
    <property type="evidence" value="ECO:0007669"/>
    <property type="project" value="UniProtKB-KW"/>
</dbReference>
<dbReference type="GO" id="GO:0080132">
    <property type="term" value="F:fatty acid 2-hydroxylase activity"/>
    <property type="evidence" value="ECO:0007669"/>
    <property type="project" value="InterPro"/>
</dbReference>
<keyword evidence="5" id="KW-0479">Metal-binding</keyword>
<reference evidence="16" key="1">
    <citation type="submission" date="2021-02" db="EMBL/GenBank/DDBJ databases">
        <authorList>
            <person name="Nowell W R."/>
        </authorList>
    </citation>
    <scope>NUCLEOTIDE SEQUENCE</scope>
</reference>
<sequence length="286" mass="34382">MSVFCFPTPHIDQLTGEKYYTKEDAMNLTPEQYEEWVYSNKTERVNEFTNKSMSVFCFPTPHIDQLTGEKYYTKEDAMNLTPEQYEEWVYSNKTERVNEVRLYKTKFWNMILTKSPPFLPLLFWPFAIHYLIMPLTLIRFYWISIGFIFWFPLEYLFHRFLFHLPVIGYRTQSFHFFLHGIHHVAPTDLWHVFSPIHELGIQVFIVWIVFNILQFSDPNALCAGLLINYIRYDSVHYLIHAYTPIDISKIPLFGNYLKKCSIHHRQHHFSNPRKHFTISFISSILD</sequence>
<comment type="caution">
    <text evidence="16">The sequence shown here is derived from an EMBL/GenBank/DDBJ whole genome shotgun (WGS) entry which is preliminary data.</text>
</comment>
<dbReference type="PANTHER" id="PTHR12863">
    <property type="entry name" value="FATTY ACID HYDROXYLASE"/>
    <property type="match status" value="1"/>
</dbReference>
<evidence type="ECO:0000256" key="8">
    <source>
        <dbReference type="ARBA" id="ARBA00022833"/>
    </source>
</evidence>
<keyword evidence="8" id="KW-0862">Zinc</keyword>
<organism evidence="16 17">
    <name type="scientific">Adineta steineri</name>
    <dbReference type="NCBI Taxonomy" id="433720"/>
    <lineage>
        <taxon>Eukaryota</taxon>
        <taxon>Metazoa</taxon>
        <taxon>Spiralia</taxon>
        <taxon>Gnathifera</taxon>
        <taxon>Rotifera</taxon>
        <taxon>Eurotatoria</taxon>
        <taxon>Bdelloidea</taxon>
        <taxon>Adinetida</taxon>
        <taxon>Adinetidae</taxon>
        <taxon>Adineta</taxon>
    </lineage>
</organism>
<comment type="cofactor">
    <cofactor evidence="1">
        <name>Zn(2+)</name>
        <dbReference type="ChEBI" id="CHEBI:29105"/>
    </cofactor>
</comment>
<evidence type="ECO:0000256" key="3">
    <source>
        <dbReference type="ARBA" id="ARBA00022516"/>
    </source>
</evidence>
<evidence type="ECO:0000259" key="15">
    <source>
        <dbReference type="Pfam" id="PF04116"/>
    </source>
</evidence>
<evidence type="ECO:0000313" key="16">
    <source>
        <dbReference type="EMBL" id="CAF0892469.1"/>
    </source>
</evidence>
<evidence type="ECO:0000313" key="17">
    <source>
        <dbReference type="Proteomes" id="UP000663860"/>
    </source>
</evidence>
<evidence type="ECO:0000256" key="10">
    <source>
        <dbReference type="ARBA" id="ARBA00023002"/>
    </source>
</evidence>
<dbReference type="AlphaFoldDB" id="A0A813Z2F6"/>
<gene>
    <name evidence="16" type="ORF">IZO911_LOCUS11798</name>
</gene>
<feature type="domain" description="Fatty acid hydroxylase" evidence="15">
    <location>
        <begin position="145"/>
        <end position="280"/>
    </location>
</feature>
<keyword evidence="3" id="KW-0444">Lipid biosynthesis</keyword>
<name>A0A813Z2F6_9BILA</name>
<keyword evidence="13" id="KW-0275">Fatty acid biosynthesis</keyword>
<keyword evidence="4 14" id="KW-0812">Transmembrane</keyword>
<evidence type="ECO:0000256" key="1">
    <source>
        <dbReference type="ARBA" id="ARBA00001947"/>
    </source>
</evidence>
<keyword evidence="6" id="KW-0256">Endoplasmic reticulum</keyword>
<dbReference type="GO" id="GO:0005506">
    <property type="term" value="F:iron ion binding"/>
    <property type="evidence" value="ECO:0007669"/>
    <property type="project" value="InterPro"/>
</dbReference>
<dbReference type="Proteomes" id="UP000663860">
    <property type="component" value="Unassembled WGS sequence"/>
</dbReference>
<keyword evidence="9 14" id="KW-1133">Transmembrane helix</keyword>
<evidence type="ECO:0000256" key="13">
    <source>
        <dbReference type="ARBA" id="ARBA00023160"/>
    </source>
</evidence>
<proteinExistence type="predicted"/>
<keyword evidence="12 14" id="KW-0472">Membrane</keyword>
<accession>A0A813Z2F6</accession>
<evidence type="ECO:0000256" key="9">
    <source>
        <dbReference type="ARBA" id="ARBA00022989"/>
    </source>
</evidence>
<evidence type="ECO:0000256" key="14">
    <source>
        <dbReference type="SAM" id="Phobius"/>
    </source>
</evidence>
<evidence type="ECO:0000256" key="2">
    <source>
        <dbReference type="ARBA" id="ARBA00004477"/>
    </source>
</evidence>
<dbReference type="PANTHER" id="PTHR12863:SF1">
    <property type="entry name" value="FATTY ACID 2-HYDROXYLASE"/>
    <property type="match status" value="1"/>
</dbReference>
<dbReference type="GO" id="GO:0005789">
    <property type="term" value="C:endoplasmic reticulum membrane"/>
    <property type="evidence" value="ECO:0007669"/>
    <property type="project" value="UniProtKB-SubCell"/>
</dbReference>
<protein>
    <recommendedName>
        <fullName evidence="15">Fatty acid hydroxylase domain-containing protein</fullName>
    </recommendedName>
</protein>
<dbReference type="Pfam" id="PF04116">
    <property type="entry name" value="FA_hydroxylase"/>
    <property type="match status" value="1"/>
</dbReference>
<keyword evidence="10" id="KW-0560">Oxidoreductase</keyword>
<evidence type="ECO:0000256" key="12">
    <source>
        <dbReference type="ARBA" id="ARBA00023136"/>
    </source>
</evidence>
<feature type="transmembrane region" description="Helical" evidence="14">
    <location>
        <begin position="111"/>
        <end position="132"/>
    </location>
</feature>
<evidence type="ECO:0000256" key="6">
    <source>
        <dbReference type="ARBA" id="ARBA00022824"/>
    </source>
</evidence>
<dbReference type="InterPro" id="IPR014430">
    <property type="entry name" value="Scs7"/>
</dbReference>
<comment type="subcellular location">
    <subcellularLocation>
        <location evidence="2">Endoplasmic reticulum membrane</location>
        <topology evidence="2">Multi-pass membrane protein</topology>
    </subcellularLocation>
</comment>
<evidence type="ECO:0000256" key="5">
    <source>
        <dbReference type="ARBA" id="ARBA00022723"/>
    </source>
</evidence>
<evidence type="ECO:0000256" key="4">
    <source>
        <dbReference type="ARBA" id="ARBA00022692"/>
    </source>
</evidence>
<evidence type="ECO:0000256" key="11">
    <source>
        <dbReference type="ARBA" id="ARBA00023098"/>
    </source>
</evidence>
<keyword evidence="7" id="KW-0276">Fatty acid metabolism</keyword>
<dbReference type="EMBL" id="CAJNOE010000089">
    <property type="protein sequence ID" value="CAF0892469.1"/>
    <property type="molecule type" value="Genomic_DNA"/>
</dbReference>
<keyword evidence="11" id="KW-0443">Lipid metabolism</keyword>
<evidence type="ECO:0000256" key="7">
    <source>
        <dbReference type="ARBA" id="ARBA00022832"/>
    </source>
</evidence>